<gene>
    <name evidence="1" type="ORF">NITINOP_0925</name>
</gene>
<accession>A0A0S4KN85</accession>
<name>A0A0S4KN85_9BACT</name>
<dbReference type="OrthoDB" id="9810995at2"/>
<organism evidence="1 2">
    <name type="scientific">Candidatus Nitrospira inopinata</name>
    <dbReference type="NCBI Taxonomy" id="1715989"/>
    <lineage>
        <taxon>Bacteria</taxon>
        <taxon>Pseudomonadati</taxon>
        <taxon>Nitrospirota</taxon>
        <taxon>Nitrospiria</taxon>
        <taxon>Nitrospirales</taxon>
        <taxon>Nitrospiraceae</taxon>
        <taxon>Nitrospira</taxon>
    </lineage>
</organism>
<dbReference type="AlphaFoldDB" id="A0A0S4KN85"/>
<dbReference type="Gene3D" id="1.10.10.60">
    <property type="entry name" value="Homeodomain-like"/>
    <property type="match status" value="1"/>
</dbReference>
<evidence type="ECO:0000313" key="2">
    <source>
        <dbReference type="Proteomes" id="UP000066284"/>
    </source>
</evidence>
<dbReference type="RefSeq" id="WP_158023208.1">
    <property type="nucleotide sequence ID" value="NZ_LN885086.1"/>
</dbReference>
<sequence>MLDAPGVMVSQIAADLSIGANVLGRWWRELRRQPQQAFVGNGCSRDEELSQLRRELA</sequence>
<dbReference type="Proteomes" id="UP000066284">
    <property type="component" value="Chromosome 1"/>
</dbReference>
<proteinExistence type="predicted"/>
<dbReference type="KEGG" id="nio:NITINOP_0925"/>
<keyword evidence="2" id="KW-1185">Reference proteome</keyword>
<protein>
    <submittedName>
        <fullName evidence="1">Transposase</fullName>
    </submittedName>
</protein>
<dbReference type="EMBL" id="LN885086">
    <property type="protein sequence ID" value="CUQ65900.1"/>
    <property type="molecule type" value="Genomic_DNA"/>
</dbReference>
<reference evidence="2" key="1">
    <citation type="submission" date="2015-09" db="EMBL/GenBank/DDBJ databases">
        <authorList>
            <person name="Daims H."/>
        </authorList>
    </citation>
    <scope>NUCLEOTIDE SEQUENCE [LARGE SCALE GENOMIC DNA]</scope>
</reference>
<evidence type="ECO:0000313" key="1">
    <source>
        <dbReference type="EMBL" id="CUQ65900.1"/>
    </source>
</evidence>